<dbReference type="Proteomes" id="UP000054144">
    <property type="component" value="Unassembled WGS sequence"/>
</dbReference>
<reference evidence="7 8" key="1">
    <citation type="journal article" date="2015" name="Fungal Genet. Biol.">
        <title>Evolution of novel wood decay mechanisms in Agaricales revealed by the genome sequences of Fistulina hepatica and Cylindrobasidium torrendii.</title>
        <authorList>
            <person name="Floudas D."/>
            <person name="Held B.W."/>
            <person name="Riley R."/>
            <person name="Nagy L.G."/>
            <person name="Koehler G."/>
            <person name="Ransdell A.S."/>
            <person name="Younus H."/>
            <person name="Chow J."/>
            <person name="Chiniquy J."/>
            <person name="Lipzen A."/>
            <person name="Tritt A."/>
            <person name="Sun H."/>
            <person name="Haridas S."/>
            <person name="LaButti K."/>
            <person name="Ohm R.A."/>
            <person name="Kues U."/>
            <person name="Blanchette R.A."/>
            <person name="Grigoriev I.V."/>
            <person name="Minto R.E."/>
            <person name="Hibbett D.S."/>
        </authorList>
    </citation>
    <scope>NUCLEOTIDE SEQUENCE [LARGE SCALE GENOMIC DNA]</scope>
    <source>
        <strain evidence="7 8">ATCC 64428</strain>
    </source>
</reference>
<sequence>AKAHSEGRNATLQGDGWTGVNFHHLICFMITVERTLHTVHVHDASSDFKRAEEFLKLIKEVMNLLRNEWHVTVVAVCTDASGEARKARRLLVQEMGNLVAPDCYSHQVNLVVGDYIRSKETVIYAYTKQADELISWLRSRTAVLARIRELCTELGKKPLAVLNAVITRWTAHYVAYSRLLELHDVLAVLVAKDEAMVPENRFLIPKKGKRDAKLKAARMVGILKSSVFWHTITQIKMFLEPLALAANITQAGHCRLDSVLLTFGYLMMVYTKRAEFHDRDPHALQVILASIERRWAKSDQDVFIAAVLLNPFIRASPFASIPERFGLANVYLLLVHLFERFFMTPAPSVLLTEVQDYFAESGQFSALQPMIHSQEALCANENVSPDPYGTWDMFRLSTTGGMQNPPPLVRLALHIFSIVANSASCERLFSVFGHILTKTRNRLTTRHLEELATVKMQIRDQQLADNELKSHVKRHFGKGSEAVTYATLSSALSAESSLMESESDPDSFSDSEMQSLEAQVRDTGRGFAGVAERLTTAVNEDGDDEDFSADVPWPRKFPPIPIAKLFDFNNTLWVNSYKRSAHRSFEEELKFYELVNLDGEGEDEDEEFVINETTEALV</sequence>
<protein>
    <recommendedName>
        <fullName evidence="6">HAT C-terminal dimerisation domain-containing protein</fullName>
    </recommendedName>
</protein>
<keyword evidence="2" id="KW-0479">Metal-binding</keyword>
<dbReference type="PANTHER" id="PTHR46481">
    <property type="entry name" value="ZINC FINGER BED DOMAIN-CONTAINING PROTEIN 4"/>
    <property type="match status" value="1"/>
</dbReference>
<feature type="domain" description="HAT C-terminal dimerisation" evidence="6">
    <location>
        <begin position="406"/>
        <end position="455"/>
    </location>
</feature>
<feature type="non-terminal residue" evidence="7">
    <location>
        <position position="1"/>
    </location>
</feature>
<accession>A0A0D7AFH9</accession>
<evidence type="ECO:0000259" key="6">
    <source>
        <dbReference type="Pfam" id="PF05699"/>
    </source>
</evidence>
<dbReference type="OrthoDB" id="3270520at2759"/>
<dbReference type="GO" id="GO:0046983">
    <property type="term" value="F:protein dimerization activity"/>
    <property type="evidence" value="ECO:0007669"/>
    <property type="project" value="InterPro"/>
</dbReference>
<keyword evidence="4" id="KW-0862">Zinc</keyword>
<organism evidence="7 8">
    <name type="scientific">Fistulina hepatica ATCC 64428</name>
    <dbReference type="NCBI Taxonomy" id="1128425"/>
    <lineage>
        <taxon>Eukaryota</taxon>
        <taxon>Fungi</taxon>
        <taxon>Dikarya</taxon>
        <taxon>Basidiomycota</taxon>
        <taxon>Agaricomycotina</taxon>
        <taxon>Agaricomycetes</taxon>
        <taxon>Agaricomycetidae</taxon>
        <taxon>Agaricales</taxon>
        <taxon>Fistulinaceae</taxon>
        <taxon>Fistulina</taxon>
    </lineage>
</organism>
<dbReference type="EMBL" id="KN881708">
    <property type="protein sequence ID" value="KIY49894.1"/>
    <property type="molecule type" value="Genomic_DNA"/>
</dbReference>
<evidence type="ECO:0000256" key="3">
    <source>
        <dbReference type="ARBA" id="ARBA00022771"/>
    </source>
</evidence>
<evidence type="ECO:0000256" key="2">
    <source>
        <dbReference type="ARBA" id="ARBA00022723"/>
    </source>
</evidence>
<dbReference type="AlphaFoldDB" id="A0A0D7AFH9"/>
<comment type="subcellular location">
    <subcellularLocation>
        <location evidence="1">Nucleus</location>
    </subcellularLocation>
</comment>
<dbReference type="InterPro" id="IPR052035">
    <property type="entry name" value="ZnF_BED_domain_contain"/>
</dbReference>
<dbReference type="GO" id="GO:0005634">
    <property type="term" value="C:nucleus"/>
    <property type="evidence" value="ECO:0007669"/>
    <property type="project" value="UniProtKB-SubCell"/>
</dbReference>
<evidence type="ECO:0000313" key="8">
    <source>
        <dbReference type="Proteomes" id="UP000054144"/>
    </source>
</evidence>
<keyword evidence="5" id="KW-0539">Nucleus</keyword>
<dbReference type="Pfam" id="PF05699">
    <property type="entry name" value="Dimer_Tnp_hAT"/>
    <property type="match status" value="1"/>
</dbReference>
<evidence type="ECO:0000313" key="7">
    <source>
        <dbReference type="EMBL" id="KIY49894.1"/>
    </source>
</evidence>
<dbReference type="InterPro" id="IPR012337">
    <property type="entry name" value="RNaseH-like_sf"/>
</dbReference>
<keyword evidence="3" id="KW-0863">Zinc-finger</keyword>
<keyword evidence="8" id="KW-1185">Reference proteome</keyword>
<evidence type="ECO:0000256" key="4">
    <source>
        <dbReference type="ARBA" id="ARBA00022833"/>
    </source>
</evidence>
<dbReference type="GO" id="GO:0008270">
    <property type="term" value="F:zinc ion binding"/>
    <property type="evidence" value="ECO:0007669"/>
    <property type="project" value="UniProtKB-KW"/>
</dbReference>
<proteinExistence type="predicted"/>
<gene>
    <name evidence="7" type="ORF">FISHEDRAFT_31177</name>
</gene>
<dbReference type="SUPFAM" id="SSF53098">
    <property type="entry name" value="Ribonuclease H-like"/>
    <property type="match status" value="1"/>
</dbReference>
<evidence type="ECO:0000256" key="1">
    <source>
        <dbReference type="ARBA" id="ARBA00004123"/>
    </source>
</evidence>
<evidence type="ECO:0000256" key="5">
    <source>
        <dbReference type="ARBA" id="ARBA00023242"/>
    </source>
</evidence>
<name>A0A0D7AFH9_9AGAR</name>
<dbReference type="InterPro" id="IPR008906">
    <property type="entry name" value="HATC_C_dom"/>
</dbReference>
<feature type="non-terminal residue" evidence="7">
    <location>
        <position position="618"/>
    </location>
</feature>
<dbReference type="PANTHER" id="PTHR46481:SF10">
    <property type="entry name" value="ZINC FINGER BED DOMAIN-CONTAINING PROTEIN 39"/>
    <property type="match status" value="1"/>
</dbReference>